<dbReference type="Proteomes" id="UP000637359">
    <property type="component" value="Unassembled WGS sequence"/>
</dbReference>
<evidence type="ECO:0000313" key="1">
    <source>
        <dbReference type="EMBL" id="MBC5635772.1"/>
    </source>
</evidence>
<sequence>MVLTDSISANNLIISDIDVKEKIIRDDFTYRYIDSIFMNTDKLYALMDRLEEQVYVPPINASLDDSWTIVPEKHGYTLDREGFIRFFYQFFYSDVSFEMKVPKRKIYPKVDSELLSDIRSKEIGNYITYYRKSNKERSHNIYLAAEAINNTVVFPGEEFSFNKVVGKRTVEKGYKRAPVIVRGELSEDIGGGICQVSSTLFNAVNLEGIRIVERYSHSRKVPYVPPGKDATVSWWGPDFIFKNEYSHPILIRAKAIDGKMVIRIFSSEEVKIN</sequence>
<organism evidence="1 2">
    <name type="scientific">Ornithinibacillus hominis</name>
    <dbReference type="NCBI Taxonomy" id="2763055"/>
    <lineage>
        <taxon>Bacteria</taxon>
        <taxon>Bacillati</taxon>
        <taxon>Bacillota</taxon>
        <taxon>Bacilli</taxon>
        <taxon>Bacillales</taxon>
        <taxon>Bacillaceae</taxon>
        <taxon>Ornithinibacillus</taxon>
    </lineage>
</organism>
<keyword evidence="2" id="KW-1185">Reference proteome</keyword>
<dbReference type="InterPro" id="IPR007391">
    <property type="entry name" value="Vancomycin_resist_VanW"/>
</dbReference>
<dbReference type="EMBL" id="JACOOL010000002">
    <property type="protein sequence ID" value="MBC5635772.1"/>
    <property type="molecule type" value="Genomic_DNA"/>
</dbReference>
<dbReference type="InterPro" id="IPR052913">
    <property type="entry name" value="Glycopeptide_resist_protein"/>
</dbReference>
<dbReference type="PANTHER" id="PTHR35788:SF1">
    <property type="entry name" value="EXPORTED PROTEIN"/>
    <property type="match status" value="1"/>
</dbReference>
<name>A0A923L3G8_9BACI</name>
<evidence type="ECO:0000313" key="2">
    <source>
        <dbReference type="Proteomes" id="UP000637359"/>
    </source>
</evidence>
<dbReference type="PANTHER" id="PTHR35788">
    <property type="entry name" value="EXPORTED PROTEIN-RELATED"/>
    <property type="match status" value="1"/>
</dbReference>
<reference evidence="1" key="1">
    <citation type="submission" date="2020-08" db="EMBL/GenBank/DDBJ databases">
        <title>Genome public.</title>
        <authorList>
            <person name="Liu C."/>
            <person name="Sun Q."/>
        </authorList>
    </citation>
    <scope>NUCLEOTIDE SEQUENCE</scope>
    <source>
        <strain evidence="1">BX22</strain>
    </source>
</reference>
<proteinExistence type="predicted"/>
<accession>A0A923L3G8</accession>
<dbReference type="AlphaFoldDB" id="A0A923L3G8"/>
<gene>
    <name evidence="1" type="ORF">H8S33_02925</name>
</gene>
<protein>
    <submittedName>
        <fullName evidence="1">VanW family protein</fullName>
    </submittedName>
</protein>
<comment type="caution">
    <text evidence="1">The sequence shown here is derived from an EMBL/GenBank/DDBJ whole genome shotgun (WGS) entry which is preliminary data.</text>
</comment>
<dbReference type="Pfam" id="PF04294">
    <property type="entry name" value="VanW"/>
    <property type="match status" value="1"/>
</dbReference>